<evidence type="ECO:0000256" key="1">
    <source>
        <dbReference type="SAM" id="Phobius"/>
    </source>
</evidence>
<evidence type="ECO:0000313" key="4">
    <source>
        <dbReference type="Proteomes" id="UP001597052"/>
    </source>
</evidence>
<dbReference type="AlphaFoldDB" id="A0ABD6D5H1"/>
<keyword evidence="1" id="KW-1133">Transmembrane helix</keyword>
<dbReference type="EMBL" id="JBHUDM010000001">
    <property type="protein sequence ID" value="MFD1640975.1"/>
    <property type="molecule type" value="Genomic_DNA"/>
</dbReference>
<keyword evidence="1" id="KW-0472">Membrane</keyword>
<feature type="transmembrane region" description="Helical" evidence="1">
    <location>
        <begin position="109"/>
        <end position="137"/>
    </location>
</feature>
<dbReference type="Pfam" id="PF25934">
    <property type="entry name" value="DUF7979"/>
    <property type="match status" value="1"/>
</dbReference>
<reference evidence="3 4" key="1">
    <citation type="journal article" date="2019" name="Int. J. Syst. Evol. Microbiol.">
        <title>The Global Catalogue of Microorganisms (GCM) 10K type strain sequencing project: providing services to taxonomists for standard genome sequencing and annotation.</title>
        <authorList>
            <consortium name="The Broad Institute Genomics Platform"/>
            <consortium name="The Broad Institute Genome Sequencing Center for Infectious Disease"/>
            <person name="Wu L."/>
            <person name="Ma J."/>
        </authorList>
    </citation>
    <scope>NUCLEOTIDE SEQUENCE [LARGE SCALE GENOMIC DNA]</scope>
    <source>
        <strain evidence="3 4">CGMCC 1.10593</strain>
    </source>
</reference>
<feature type="transmembrane region" description="Helical" evidence="1">
    <location>
        <begin position="7"/>
        <end position="28"/>
    </location>
</feature>
<dbReference type="Proteomes" id="UP001597052">
    <property type="component" value="Unassembled WGS sequence"/>
</dbReference>
<evidence type="ECO:0000259" key="2">
    <source>
        <dbReference type="Pfam" id="PF25934"/>
    </source>
</evidence>
<organism evidence="3 4">
    <name type="scientific">Halohasta litorea</name>
    <dbReference type="NCBI Taxonomy" id="869891"/>
    <lineage>
        <taxon>Archaea</taxon>
        <taxon>Methanobacteriati</taxon>
        <taxon>Methanobacteriota</taxon>
        <taxon>Stenosarchaea group</taxon>
        <taxon>Halobacteria</taxon>
        <taxon>Halobacteriales</taxon>
        <taxon>Haloferacaceae</taxon>
        <taxon>Halohasta</taxon>
    </lineage>
</organism>
<gene>
    <name evidence="3" type="ORF">ACFSBW_03675</name>
</gene>
<dbReference type="InterPro" id="IPR058285">
    <property type="entry name" value="DUF7979"/>
</dbReference>
<name>A0ABD6D5H1_9EURY</name>
<protein>
    <recommendedName>
        <fullName evidence="2">DUF7979 domain-containing protein</fullName>
    </recommendedName>
</protein>
<sequence>MERLSDSVVLLLVGTLVVASALLVPVVWPNYGQTPYFLDASPVDETGNESGVIEYDELPPVVQESFDPSGQSEPMYIEGDPALDRLDETQYIRHEGDLYRVSLYHGDGAWIFVTLLRYGLFTVGGLLAVAGIGVGLYKRIRQSTTSES</sequence>
<comment type="caution">
    <text evidence="3">The sequence shown here is derived from an EMBL/GenBank/DDBJ whole genome shotgun (WGS) entry which is preliminary data.</text>
</comment>
<keyword evidence="4" id="KW-1185">Reference proteome</keyword>
<accession>A0ABD6D5H1</accession>
<proteinExistence type="predicted"/>
<feature type="domain" description="DUF7979" evidence="2">
    <location>
        <begin position="36"/>
        <end position="102"/>
    </location>
</feature>
<dbReference type="RefSeq" id="WP_256394664.1">
    <property type="nucleotide sequence ID" value="NZ_JANHDJ010000001.1"/>
</dbReference>
<evidence type="ECO:0000313" key="3">
    <source>
        <dbReference type="EMBL" id="MFD1640975.1"/>
    </source>
</evidence>
<keyword evidence="1" id="KW-0812">Transmembrane</keyword>